<dbReference type="AlphaFoldDB" id="A0A4S4LAF3"/>
<comment type="caution">
    <text evidence="2">The sequence shown here is derived from an EMBL/GenBank/DDBJ whole genome shotgun (WGS) entry which is preliminary data.</text>
</comment>
<feature type="region of interest" description="Disordered" evidence="1">
    <location>
        <begin position="93"/>
        <end position="112"/>
    </location>
</feature>
<evidence type="ECO:0000256" key="1">
    <source>
        <dbReference type="SAM" id="MobiDB-lite"/>
    </source>
</evidence>
<protein>
    <submittedName>
        <fullName evidence="2">Uncharacterized protein</fullName>
    </submittedName>
</protein>
<gene>
    <name evidence="2" type="ORF">EW146_g9117</name>
</gene>
<organism evidence="2 3">
    <name type="scientific">Bondarzewia mesenterica</name>
    <dbReference type="NCBI Taxonomy" id="1095465"/>
    <lineage>
        <taxon>Eukaryota</taxon>
        <taxon>Fungi</taxon>
        <taxon>Dikarya</taxon>
        <taxon>Basidiomycota</taxon>
        <taxon>Agaricomycotina</taxon>
        <taxon>Agaricomycetes</taxon>
        <taxon>Russulales</taxon>
        <taxon>Bondarzewiaceae</taxon>
        <taxon>Bondarzewia</taxon>
    </lineage>
</organism>
<keyword evidence="3" id="KW-1185">Reference proteome</keyword>
<proteinExistence type="predicted"/>
<evidence type="ECO:0000313" key="3">
    <source>
        <dbReference type="Proteomes" id="UP000310158"/>
    </source>
</evidence>
<dbReference type="EMBL" id="SGPL01000728">
    <property type="protein sequence ID" value="THH08051.1"/>
    <property type="molecule type" value="Genomic_DNA"/>
</dbReference>
<dbReference type="Proteomes" id="UP000310158">
    <property type="component" value="Unassembled WGS sequence"/>
</dbReference>
<accession>A0A4S4LAF3</accession>
<reference evidence="2 3" key="1">
    <citation type="submission" date="2019-02" db="EMBL/GenBank/DDBJ databases">
        <title>Genome sequencing of the rare red list fungi Bondarzewia mesenterica.</title>
        <authorList>
            <person name="Buettner E."/>
            <person name="Kellner H."/>
        </authorList>
    </citation>
    <scope>NUCLEOTIDE SEQUENCE [LARGE SCALE GENOMIC DNA]</scope>
    <source>
        <strain evidence="2 3">DSM 108281</strain>
    </source>
</reference>
<name>A0A4S4LAF3_9AGAM</name>
<sequence length="316" mass="35736">MLSSPILEITDLTTQDTHTDDARADRDACADDAGDEGCGKVEHPKIYKVIMSHFHLLRDRSMLAELADSWEFWEEEGTELWMLVQKLNRKFDRDHRETKRKSSAKRAETKQRRASKAGTTYYFLLFFVHCCSRIHAWHIHSARQLTRFRRHSQFPTCDRRHTRRIHSAPQLTRFTVTPESQRANADTHGTSPAISVGCRPADSLRVNAGALRVFSSVPVPPTVPNSSTCRPVPESLHTNANTYCRLTALLKNARNMTVENATNASRARTIMPHNGPPLFSKSVTELSEEGVVMLSPCVMYASPWTTALNALDLPNR</sequence>
<evidence type="ECO:0000313" key="2">
    <source>
        <dbReference type="EMBL" id="THH08051.1"/>
    </source>
</evidence>